<dbReference type="InterPro" id="IPR058533">
    <property type="entry name" value="Cation_efflux_TM"/>
</dbReference>
<feature type="transmembrane region" description="Helical" evidence="7">
    <location>
        <begin position="24"/>
        <end position="43"/>
    </location>
</feature>
<comment type="caution">
    <text evidence="11">The sequence shown here is derived from an EMBL/GenBank/DDBJ whole genome shotgun (WGS) entry which is preliminary data.</text>
</comment>
<dbReference type="PANTHER" id="PTHR43840">
    <property type="entry name" value="MITOCHONDRIAL METAL TRANSPORTER 1-RELATED"/>
    <property type="match status" value="1"/>
</dbReference>
<sequence>MIHFLTQRFIENYGDYKNQKVRQAYGTLCSILSIICNIVLVIFKITIGLIVHSVAIQADGLNNLSDVGSNLASLFGFKLANKHPDKDHPYGHGRYEYIAGMVIAFLILVVGIQSLKESVVKIFNPEKVMFSFVAVVILIFSILVKLWMYYFNNQIGKKIDSSSLKAAGQDSLNDVVTTFATLVSLILTLITDLPVDGIIGTIVSLIVIFAGINVFKDTINPLLGLAPDKALIDDIENFIMSYDKPLGIHDLMMHDYGPGRMFMTLHVEVDCQEDVMKIHEEIDDIERAIQEKYHIHTTIHYDPVDVHNPRLLALKQQVLEIVKGIDEHYSIHDFRMVPGKNHTNLIFDVLIPANDQISHQILKNKISAEVKQISDEYHCVIEIDHAFV</sequence>
<evidence type="ECO:0000313" key="12">
    <source>
        <dbReference type="Proteomes" id="UP000240974"/>
    </source>
</evidence>
<comment type="subcellular location">
    <subcellularLocation>
        <location evidence="1">Membrane</location>
        <topology evidence="1">Multi-pass membrane protein</topology>
    </subcellularLocation>
</comment>
<dbReference type="SUPFAM" id="SSF160240">
    <property type="entry name" value="Cation efflux protein cytoplasmic domain-like"/>
    <property type="match status" value="1"/>
</dbReference>
<keyword evidence="6 7" id="KW-0472">Membrane</keyword>
<feature type="domain" description="Cation efflux protein cytoplasmic" evidence="9">
    <location>
        <begin position="227"/>
        <end position="303"/>
    </location>
</feature>
<dbReference type="EMBL" id="PYLQ01000016">
    <property type="protein sequence ID" value="PST39715.1"/>
    <property type="molecule type" value="Genomic_DNA"/>
</dbReference>
<gene>
    <name evidence="11" type="ORF">C7U54_10475</name>
    <name evidence="10" type="ORF">NE542_00220</name>
</gene>
<dbReference type="PANTHER" id="PTHR43840:SF50">
    <property type="entry name" value="MANGANESE EFFLUX SYSTEM PROTEIN MNES"/>
    <property type="match status" value="1"/>
</dbReference>
<evidence type="ECO:0000259" key="8">
    <source>
        <dbReference type="Pfam" id="PF01545"/>
    </source>
</evidence>
<dbReference type="InterPro" id="IPR036837">
    <property type="entry name" value="Cation_efflux_CTD_sf"/>
</dbReference>
<feature type="domain" description="Cation efflux protein transmembrane" evidence="8">
    <location>
        <begin position="31"/>
        <end position="223"/>
    </location>
</feature>
<dbReference type="InterPro" id="IPR027469">
    <property type="entry name" value="Cation_efflux_TMD_sf"/>
</dbReference>
<reference evidence="10" key="2">
    <citation type="submission" date="2022-06" db="EMBL/GenBank/DDBJ databases">
        <title>Isolation of gut microbiota from human fecal samples.</title>
        <authorList>
            <person name="Pamer E.G."/>
            <person name="Barat B."/>
            <person name="Waligurski E."/>
            <person name="Medina S."/>
            <person name="Paddock L."/>
            <person name="Mostad J."/>
        </authorList>
    </citation>
    <scope>NUCLEOTIDE SEQUENCE</scope>
    <source>
        <strain evidence="10">DFI.6.24</strain>
    </source>
</reference>
<evidence type="ECO:0000256" key="3">
    <source>
        <dbReference type="ARBA" id="ARBA00022448"/>
    </source>
</evidence>
<comment type="similarity">
    <text evidence="2">Belongs to the cation diffusion facilitator (CDF) transporter (TC 2.A.4) family.</text>
</comment>
<dbReference type="FunFam" id="1.20.1510.10:FF:000006">
    <property type="entry name" value="Divalent cation efflux transporter"/>
    <property type="match status" value="1"/>
</dbReference>
<reference evidence="11 12" key="1">
    <citation type="journal article" date="2019" name="Int. J. Syst. Evol. Microbiol.">
        <title>Faecalibacillus intestinalis gen. nov., sp. nov. and Faecalibacillus faecis sp. nov., isolated from human faeces.</title>
        <authorList>
            <person name="Seo B."/>
            <person name="Jeon K."/>
            <person name="Baek I."/>
            <person name="Lee Y.M."/>
            <person name="Baek K."/>
            <person name="Ko G."/>
        </authorList>
    </citation>
    <scope>NUCLEOTIDE SEQUENCE [LARGE SCALE GENOMIC DNA]</scope>
    <source>
        <strain evidence="11 12">SNUG30099</strain>
    </source>
</reference>
<keyword evidence="3" id="KW-0813">Transport</keyword>
<feature type="transmembrane region" description="Helical" evidence="7">
    <location>
        <begin position="197"/>
        <end position="215"/>
    </location>
</feature>
<keyword evidence="4 7" id="KW-0812">Transmembrane</keyword>
<dbReference type="RefSeq" id="WP_022001720.1">
    <property type="nucleotide sequence ID" value="NZ_AP031432.1"/>
</dbReference>
<dbReference type="InterPro" id="IPR027470">
    <property type="entry name" value="Cation_efflux_CTD"/>
</dbReference>
<keyword evidence="5 7" id="KW-1133">Transmembrane helix</keyword>
<organism evidence="11 12">
    <name type="scientific">Faecalibacillus intestinalis</name>
    <dbReference type="NCBI Taxonomy" id="1982626"/>
    <lineage>
        <taxon>Bacteria</taxon>
        <taxon>Bacillati</taxon>
        <taxon>Bacillota</taxon>
        <taxon>Erysipelotrichia</taxon>
        <taxon>Erysipelotrichales</taxon>
        <taxon>Coprobacillaceae</taxon>
        <taxon>Faecalibacillus</taxon>
    </lineage>
</organism>
<evidence type="ECO:0000256" key="2">
    <source>
        <dbReference type="ARBA" id="ARBA00008114"/>
    </source>
</evidence>
<dbReference type="SUPFAM" id="SSF161111">
    <property type="entry name" value="Cation efflux protein transmembrane domain-like"/>
    <property type="match status" value="1"/>
</dbReference>
<dbReference type="NCBIfam" id="TIGR01297">
    <property type="entry name" value="CDF"/>
    <property type="match status" value="1"/>
</dbReference>
<protein>
    <submittedName>
        <fullName evidence="10">Cation diffusion facilitator family transporter</fullName>
    </submittedName>
    <submittedName>
        <fullName evidence="11">Cation transporter</fullName>
    </submittedName>
</protein>
<dbReference type="GO" id="GO:0016020">
    <property type="term" value="C:membrane"/>
    <property type="evidence" value="ECO:0007669"/>
    <property type="project" value="UniProtKB-SubCell"/>
</dbReference>
<evidence type="ECO:0000256" key="5">
    <source>
        <dbReference type="ARBA" id="ARBA00022989"/>
    </source>
</evidence>
<dbReference type="Gene3D" id="3.30.70.1350">
    <property type="entry name" value="Cation efflux protein, cytoplasmic domain"/>
    <property type="match status" value="1"/>
</dbReference>
<evidence type="ECO:0000313" key="10">
    <source>
        <dbReference type="EMBL" id="MCQ5060267.1"/>
    </source>
</evidence>
<dbReference type="Pfam" id="PF01545">
    <property type="entry name" value="Cation_efflux"/>
    <property type="match status" value="1"/>
</dbReference>
<evidence type="ECO:0000256" key="6">
    <source>
        <dbReference type="ARBA" id="ARBA00023136"/>
    </source>
</evidence>
<evidence type="ECO:0000256" key="4">
    <source>
        <dbReference type="ARBA" id="ARBA00022692"/>
    </source>
</evidence>
<proteinExistence type="inferred from homology"/>
<dbReference type="Proteomes" id="UP000240974">
    <property type="component" value="Unassembled WGS sequence"/>
</dbReference>
<dbReference type="Proteomes" id="UP001204814">
    <property type="component" value="Unassembled WGS sequence"/>
</dbReference>
<keyword evidence="12" id="KW-1185">Reference proteome</keyword>
<feature type="transmembrane region" description="Helical" evidence="7">
    <location>
        <begin position="97"/>
        <end position="116"/>
    </location>
</feature>
<evidence type="ECO:0000259" key="9">
    <source>
        <dbReference type="Pfam" id="PF16916"/>
    </source>
</evidence>
<dbReference type="InterPro" id="IPR002524">
    <property type="entry name" value="Cation_efflux"/>
</dbReference>
<dbReference type="AlphaFoldDB" id="A0A2T3FWQ9"/>
<accession>A0A2T3FWQ9</accession>
<dbReference type="InterPro" id="IPR050291">
    <property type="entry name" value="CDF_Transporter"/>
</dbReference>
<feature type="transmembrane region" description="Helical" evidence="7">
    <location>
        <begin position="128"/>
        <end position="151"/>
    </location>
</feature>
<dbReference type="Pfam" id="PF16916">
    <property type="entry name" value="ZT_dimer"/>
    <property type="match status" value="1"/>
</dbReference>
<dbReference type="EMBL" id="JANGBO010000001">
    <property type="protein sequence ID" value="MCQ5060267.1"/>
    <property type="molecule type" value="Genomic_DNA"/>
</dbReference>
<evidence type="ECO:0000313" key="11">
    <source>
        <dbReference type="EMBL" id="PST39715.1"/>
    </source>
</evidence>
<name>A0A2T3FWQ9_9FIRM</name>
<dbReference type="Gene3D" id="1.20.1510.10">
    <property type="entry name" value="Cation efflux protein transmembrane domain"/>
    <property type="match status" value="1"/>
</dbReference>
<dbReference type="GO" id="GO:0008324">
    <property type="term" value="F:monoatomic cation transmembrane transporter activity"/>
    <property type="evidence" value="ECO:0007669"/>
    <property type="project" value="InterPro"/>
</dbReference>
<evidence type="ECO:0000256" key="1">
    <source>
        <dbReference type="ARBA" id="ARBA00004141"/>
    </source>
</evidence>
<evidence type="ECO:0000256" key="7">
    <source>
        <dbReference type="SAM" id="Phobius"/>
    </source>
</evidence>